<organism evidence="1 2">
    <name type="scientific">Dermacentor silvarum</name>
    <name type="common">Tick</name>
    <dbReference type="NCBI Taxonomy" id="543639"/>
    <lineage>
        <taxon>Eukaryota</taxon>
        <taxon>Metazoa</taxon>
        <taxon>Ecdysozoa</taxon>
        <taxon>Arthropoda</taxon>
        <taxon>Chelicerata</taxon>
        <taxon>Arachnida</taxon>
        <taxon>Acari</taxon>
        <taxon>Parasitiformes</taxon>
        <taxon>Ixodida</taxon>
        <taxon>Ixodoidea</taxon>
        <taxon>Ixodidae</taxon>
        <taxon>Rhipicephalinae</taxon>
        <taxon>Dermacentor</taxon>
    </lineage>
</organism>
<evidence type="ECO:0000313" key="1">
    <source>
        <dbReference type="EMBL" id="KAH7937926.1"/>
    </source>
</evidence>
<dbReference type="EMBL" id="CM023477">
    <property type="protein sequence ID" value="KAH7937926.1"/>
    <property type="molecule type" value="Genomic_DNA"/>
</dbReference>
<evidence type="ECO:0000313" key="2">
    <source>
        <dbReference type="Proteomes" id="UP000821865"/>
    </source>
</evidence>
<dbReference type="Proteomes" id="UP000821865">
    <property type="component" value="Chromosome 8"/>
</dbReference>
<sequence length="177" mass="20070">MRLWLSVILFASLAVHLSARPPRRTSFDCSAQEFPAGYYADVEARCQVFHICQSDGRSDAFLCPVGTIFNQRYFVCDWWQNVNCDEAPNYYNLNGDLYKPGPSPETPEPAPPSDYDQEDYDQPARGYGGGGRRPRANLAQPSDWNAVYYYDQPEQAEQGRSEESEQRSVEGEYQASA</sequence>
<comment type="caution">
    <text evidence="1">The sequence shown here is derived from an EMBL/GenBank/DDBJ whole genome shotgun (WGS) entry which is preliminary data.</text>
</comment>
<accession>A0ACB8CAM4</accession>
<reference evidence="1" key="1">
    <citation type="submission" date="2020-05" db="EMBL/GenBank/DDBJ databases">
        <title>Large-scale comparative analyses of tick genomes elucidate their genetic diversity and vector capacities.</title>
        <authorList>
            <person name="Jia N."/>
            <person name="Wang J."/>
            <person name="Shi W."/>
            <person name="Du L."/>
            <person name="Sun Y."/>
            <person name="Zhan W."/>
            <person name="Jiang J."/>
            <person name="Wang Q."/>
            <person name="Zhang B."/>
            <person name="Ji P."/>
            <person name="Sakyi L.B."/>
            <person name="Cui X."/>
            <person name="Yuan T."/>
            <person name="Jiang B."/>
            <person name="Yang W."/>
            <person name="Lam T.T.-Y."/>
            <person name="Chang Q."/>
            <person name="Ding S."/>
            <person name="Wang X."/>
            <person name="Zhu J."/>
            <person name="Ruan X."/>
            <person name="Zhao L."/>
            <person name="Wei J."/>
            <person name="Que T."/>
            <person name="Du C."/>
            <person name="Cheng J."/>
            <person name="Dai P."/>
            <person name="Han X."/>
            <person name="Huang E."/>
            <person name="Gao Y."/>
            <person name="Liu J."/>
            <person name="Shao H."/>
            <person name="Ye R."/>
            <person name="Li L."/>
            <person name="Wei W."/>
            <person name="Wang X."/>
            <person name="Wang C."/>
            <person name="Yang T."/>
            <person name="Huo Q."/>
            <person name="Li W."/>
            <person name="Guo W."/>
            <person name="Chen H."/>
            <person name="Zhou L."/>
            <person name="Ni X."/>
            <person name="Tian J."/>
            <person name="Zhou Y."/>
            <person name="Sheng Y."/>
            <person name="Liu T."/>
            <person name="Pan Y."/>
            <person name="Xia L."/>
            <person name="Li J."/>
            <person name="Zhao F."/>
            <person name="Cao W."/>
        </authorList>
    </citation>
    <scope>NUCLEOTIDE SEQUENCE</scope>
    <source>
        <strain evidence="1">Dsil-2018</strain>
    </source>
</reference>
<proteinExistence type="predicted"/>
<name>A0ACB8CAM4_DERSI</name>
<gene>
    <name evidence="1" type="ORF">HPB49_017748</name>
</gene>
<protein>
    <submittedName>
        <fullName evidence="1">Uncharacterized protein</fullName>
    </submittedName>
</protein>
<keyword evidence="2" id="KW-1185">Reference proteome</keyword>